<name>A0A6B9ZJ38_9BACT</name>
<dbReference type="EMBL" id="CP048113">
    <property type="protein sequence ID" value="QHS62420.1"/>
    <property type="molecule type" value="Genomic_DNA"/>
</dbReference>
<gene>
    <name evidence="2" type="ORF">GWR21_23375</name>
</gene>
<protein>
    <submittedName>
        <fullName evidence="2">Uncharacterized protein</fullName>
    </submittedName>
</protein>
<sequence length="105" mass="11422">MIIQFSASNFKTFKEKATIGLVASNCDKDTRGSESVIPLPAFGIRILKGAVIDGANAKGKSTFVNALNFMKTFVMRSSTDSQKGDEKTQLHEGTASGRPHNEKYH</sequence>
<evidence type="ECO:0000313" key="2">
    <source>
        <dbReference type="EMBL" id="QHS62420.1"/>
    </source>
</evidence>
<dbReference type="RefSeq" id="WP_162334068.1">
    <property type="nucleotide sequence ID" value="NZ_CP048113.1"/>
</dbReference>
<dbReference type="KEGG" id="chih:GWR21_23375"/>
<feature type="region of interest" description="Disordered" evidence="1">
    <location>
        <begin position="77"/>
        <end position="105"/>
    </location>
</feature>
<accession>A0A6B9ZJ38</accession>
<evidence type="ECO:0000313" key="3">
    <source>
        <dbReference type="Proteomes" id="UP000476411"/>
    </source>
</evidence>
<reference evidence="2 3" key="1">
    <citation type="submission" date="2020-01" db="EMBL/GenBank/DDBJ databases">
        <title>Complete genome sequence of Chitinophaga sp. H33E-04 isolated from quinoa roots.</title>
        <authorList>
            <person name="Weon H.-Y."/>
            <person name="Lee S.A."/>
        </authorList>
    </citation>
    <scope>NUCLEOTIDE SEQUENCE [LARGE SCALE GENOMIC DNA]</scope>
    <source>
        <strain evidence="2 3">H33E-04</strain>
    </source>
</reference>
<dbReference type="Proteomes" id="UP000476411">
    <property type="component" value="Chromosome"/>
</dbReference>
<dbReference type="AlphaFoldDB" id="A0A6B9ZJ38"/>
<organism evidence="2 3">
    <name type="scientific">Chitinophaga agri</name>
    <dbReference type="NCBI Taxonomy" id="2703787"/>
    <lineage>
        <taxon>Bacteria</taxon>
        <taxon>Pseudomonadati</taxon>
        <taxon>Bacteroidota</taxon>
        <taxon>Chitinophagia</taxon>
        <taxon>Chitinophagales</taxon>
        <taxon>Chitinophagaceae</taxon>
        <taxon>Chitinophaga</taxon>
    </lineage>
</organism>
<keyword evidence="3" id="KW-1185">Reference proteome</keyword>
<proteinExistence type="predicted"/>
<evidence type="ECO:0000256" key="1">
    <source>
        <dbReference type="SAM" id="MobiDB-lite"/>
    </source>
</evidence>